<proteinExistence type="predicted"/>
<dbReference type="AlphaFoldDB" id="A0A367ESW0"/>
<accession>A0A367ESW0</accession>
<evidence type="ECO:0008006" key="5">
    <source>
        <dbReference type="Google" id="ProtNLM"/>
    </source>
</evidence>
<feature type="region of interest" description="Disordered" evidence="1">
    <location>
        <begin position="1"/>
        <end position="32"/>
    </location>
</feature>
<evidence type="ECO:0000313" key="4">
    <source>
        <dbReference type="Proteomes" id="UP000252914"/>
    </source>
</evidence>
<dbReference type="EMBL" id="QOIN01000047">
    <property type="protein sequence ID" value="RCG20665.1"/>
    <property type="molecule type" value="Genomic_DNA"/>
</dbReference>
<feature type="compositionally biased region" description="Basic and acidic residues" evidence="1">
    <location>
        <begin position="16"/>
        <end position="27"/>
    </location>
</feature>
<evidence type="ECO:0000313" key="3">
    <source>
        <dbReference type="EMBL" id="RCG20665.1"/>
    </source>
</evidence>
<reference evidence="3 4" key="1">
    <citation type="submission" date="2018-06" db="EMBL/GenBank/DDBJ databases">
        <title>Streptomyces reniochalinae sp. nov. and Streptomyces diacarnus sp. nov. from marine sponges.</title>
        <authorList>
            <person name="Li L."/>
        </authorList>
    </citation>
    <scope>NUCLEOTIDE SEQUENCE [LARGE SCALE GENOMIC DNA]</scope>
    <source>
        <strain evidence="3 4">LHW51701</strain>
    </source>
</reference>
<keyword evidence="2" id="KW-1133">Transmembrane helix</keyword>
<evidence type="ECO:0000256" key="1">
    <source>
        <dbReference type="SAM" id="MobiDB-lite"/>
    </source>
</evidence>
<evidence type="ECO:0000256" key="2">
    <source>
        <dbReference type="SAM" id="Phobius"/>
    </source>
</evidence>
<dbReference type="Proteomes" id="UP000252914">
    <property type="component" value="Unassembled WGS sequence"/>
</dbReference>
<sequence>MCELGYGSRVAEADDEARGPEEAERTGRAGLLDYSDEQRESWRVLREQGERRRRRRRVVGWCVTGVLVLGVAGWAAKPTLKDMRIASSACDGAIPDGGMDALRAAAGSPDAHLTESTSETRAELGRYSCEVVSEEERVIEVEVYGRRDDIDRELSREFEDQGGRPRVALPGGLPGFEGQMSTVRLMPSCPGRGKDAAGHRGQLLVSVSGGHPGRPHHLLRAGVAVANKAAAKLGCDAKPLPLPEQGAQPKGVRLAAAAHTSCAALAEGPLKGSAWTADLRIPDGPAPMASCEVRPSGTDEDGDPHAAVVTLYGWYGDFSRRLRLFDARTNKASTDREQAGPWLTEANGWALARCEGQAAGFQITVRRPGKYTGPESTTVDRDQLGKDEMLAMLSSFAKKESAARGCEDLRLPTRP</sequence>
<feature type="transmembrane region" description="Helical" evidence="2">
    <location>
        <begin position="58"/>
        <end position="76"/>
    </location>
</feature>
<keyword evidence="4" id="KW-1185">Reference proteome</keyword>
<organism evidence="3 4">
    <name type="scientific">Streptomyces diacarni</name>
    <dbReference type="NCBI Taxonomy" id="2800381"/>
    <lineage>
        <taxon>Bacteria</taxon>
        <taxon>Bacillati</taxon>
        <taxon>Actinomycetota</taxon>
        <taxon>Actinomycetes</taxon>
        <taxon>Kitasatosporales</taxon>
        <taxon>Streptomycetaceae</taxon>
        <taxon>Streptomyces</taxon>
    </lineage>
</organism>
<gene>
    <name evidence="3" type="ORF">DTL70_20460</name>
</gene>
<keyword evidence="2" id="KW-0812">Transmembrane</keyword>
<name>A0A367ESW0_9ACTN</name>
<protein>
    <recommendedName>
        <fullName evidence="5">DUF3558 domain-containing protein</fullName>
    </recommendedName>
</protein>
<keyword evidence="2" id="KW-0472">Membrane</keyword>
<comment type="caution">
    <text evidence="3">The sequence shown here is derived from an EMBL/GenBank/DDBJ whole genome shotgun (WGS) entry which is preliminary data.</text>
</comment>